<dbReference type="Proteomes" id="UP000243591">
    <property type="component" value="Chromosome"/>
</dbReference>
<keyword evidence="3" id="KW-0812">Transmembrane</keyword>
<dbReference type="RefSeq" id="WP_081312058.1">
    <property type="nucleotide sequence ID" value="NZ_MDLT01000170.1"/>
</dbReference>
<evidence type="ECO:0000259" key="4">
    <source>
        <dbReference type="Pfam" id="PF01757"/>
    </source>
</evidence>
<name>A0A291KFU8_BROTH</name>
<organism evidence="5 6">
    <name type="scientific">Brochothrix thermosphacta</name>
    <name type="common">Microbacterium thermosphactum</name>
    <dbReference type="NCBI Taxonomy" id="2756"/>
    <lineage>
        <taxon>Bacteria</taxon>
        <taxon>Bacillati</taxon>
        <taxon>Bacillota</taxon>
        <taxon>Bacilli</taxon>
        <taxon>Bacillales</taxon>
        <taxon>Listeriaceae</taxon>
        <taxon>Brochothrix</taxon>
    </lineage>
</organism>
<feature type="transmembrane region" description="Helical" evidence="3">
    <location>
        <begin position="275"/>
        <end position="293"/>
    </location>
</feature>
<dbReference type="KEGG" id="bths:CNY62_05645"/>
<feature type="transmembrane region" description="Helical" evidence="3">
    <location>
        <begin position="212"/>
        <end position="230"/>
    </location>
</feature>
<dbReference type="AlphaFoldDB" id="A0A291KFU8"/>
<gene>
    <name evidence="5" type="ORF">CNY62_05645</name>
</gene>
<evidence type="ECO:0000256" key="1">
    <source>
        <dbReference type="ARBA" id="ARBA00004370"/>
    </source>
</evidence>
<evidence type="ECO:0000256" key="2">
    <source>
        <dbReference type="ARBA" id="ARBA00007400"/>
    </source>
</evidence>
<dbReference type="PANTHER" id="PTHR37312:SF1">
    <property type="entry name" value="MEMBRANE-BOUND ACYLTRANSFERASE YKRP-RELATED"/>
    <property type="match status" value="1"/>
</dbReference>
<feature type="transmembrane region" description="Helical" evidence="3">
    <location>
        <begin position="242"/>
        <end position="263"/>
    </location>
</feature>
<comment type="subcellular location">
    <subcellularLocation>
        <location evidence="1">Membrane</location>
    </subcellularLocation>
</comment>
<dbReference type="EMBL" id="CP023483">
    <property type="protein sequence ID" value="ATF25925.1"/>
    <property type="molecule type" value="Genomic_DNA"/>
</dbReference>
<accession>A0A291KFU8</accession>
<protein>
    <recommendedName>
        <fullName evidence="4">Acyltransferase 3 domain-containing protein</fullName>
    </recommendedName>
</protein>
<sequence length="340" mass="39494">MGKIKMQERMIWLDNLKAYGIILVIIGHSIVITAANDSTGMLMKLIYSFHMPLFFFISGYLFRPNQENYFYKKWKVLLLPYLIFQIISVVFINVFYYIKMGGLERDPLNTLLSIFYINGSVGWNSPLWFLIVLLIIELVFVGFNKLENKRWLQFTLVIASCIIGWGLSETGIKYPFGIHIVFCCFCFYYLGNITKKYDLLGWLETNENLRTLLFFISGIVLVINMIWLNGSKFISVYDNYYGTNYFLFLLSATSGILFSVLLIKQYNKMCSLTIFGKKAILLLGTQYFLLLGFDKVGQVVGIYSEGTFYLIIKVVSVIVSYLVLLSLWSKRGNKRLFRFM</sequence>
<feature type="transmembrane region" description="Helical" evidence="3">
    <location>
        <begin position="74"/>
        <end position="98"/>
    </location>
</feature>
<comment type="similarity">
    <text evidence="2">Belongs to the acyltransferase 3 family.</text>
</comment>
<keyword evidence="6" id="KW-1185">Reference proteome</keyword>
<feature type="transmembrane region" description="Helical" evidence="3">
    <location>
        <begin position="16"/>
        <end position="35"/>
    </location>
</feature>
<feature type="transmembrane region" description="Helical" evidence="3">
    <location>
        <begin position="41"/>
        <end position="62"/>
    </location>
</feature>
<dbReference type="PANTHER" id="PTHR37312">
    <property type="entry name" value="MEMBRANE-BOUND ACYLTRANSFERASE YKRP-RELATED"/>
    <property type="match status" value="1"/>
</dbReference>
<reference evidence="5 6" key="1">
    <citation type="submission" date="2017-09" db="EMBL/GenBank/DDBJ databases">
        <title>Complete Genome Sequences of Two Strains of the Meat Spoilage Bacterium Brochothrix thermosphacta Isolated from Ground Chicken.</title>
        <authorList>
            <person name="Paoli G.C."/>
            <person name="Wijey C."/>
            <person name="Chen C.-Y."/>
            <person name="Nguyen L."/>
            <person name="Yan X."/>
            <person name="Irwin P.L."/>
        </authorList>
    </citation>
    <scope>NUCLEOTIDE SEQUENCE [LARGE SCALE GENOMIC DNA]</scope>
    <source>
        <strain evidence="5 6">BI</strain>
    </source>
</reference>
<proteinExistence type="inferred from homology"/>
<keyword evidence="3" id="KW-0472">Membrane</keyword>
<feature type="domain" description="Acyltransferase 3" evidence="4">
    <location>
        <begin position="11"/>
        <end position="323"/>
    </location>
</feature>
<evidence type="ECO:0000313" key="6">
    <source>
        <dbReference type="Proteomes" id="UP000243591"/>
    </source>
</evidence>
<dbReference type="Pfam" id="PF01757">
    <property type="entry name" value="Acyl_transf_3"/>
    <property type="match status" value="1"/>
</dbReference>
<feature type="transmembrane region" description="Helical" evidence="3">
    <location>
        <begin position="308"/>
        <end position="328"/>
    </location>
</feature>
<dbReference type="STRING" id="2756.BFR44_06175"/>
<evidence type="ECO:0000256" key="3">
    <source>
        <dbReference type="SAM" id="Phobius"/>
    </source>
</evidence>
<evidence type="ECO:0000313" key="5">
    <source>
        <dbReference type="EMBL" id="ATF25925.1"/>
    </source>
</evidence>
<dbReference type="GO" id="GO:0016747">
    <property type="term" value="F:acyltransferase activity, transferring groups other than amino-acyl groups"/>
    <property type="evidence" value="ECO:0007669"/>
    <property type="project" value="InterPro"/>
</dbReference>
<keyword evidence="3" id="KW-1133">Transmembrane helix</keyword>
<dbReference type="InterPro" id="IPR052734">
    <property type="entry name" value="Nod_factor_acetyltransferase"/>
</dbReference>
<feature type="transmembrane region" description="Helical" evidence="3">
    <location>
        <begin position="151"/>
        <end position="168"/>
    </location>
</feature>
<feature type="transmembrane region" description="Helical" evidence="3">
    <location>
        <begin position="174"/>
        <end position="191"/>
    </location>
</feature>
<dbReference type="InterPro" id="IPR002656">
    <property type="entry name" value="Acyl_transf_3_dom"/>
</dbReference>
<feature type="transmembrane region" description="Helical" evidence="3">
    <location>
        <begin position="127"/>
        <end position="144"/>
    </location>
</feature>